<dbReference type="Proteomes" id="UP000314294">
    <property type="component" value="Unassembled WGS sequence"/>
</dbReference>
<reference evidence="1 2" key="1">
    <citation type="submission" date="2019-03" db="EMBL/GenBank/DDBJ databases">
        <title>First draft genome of Liparis tanakae, snailfish: a comprehensive survey of snailfish specific genes.</title>
        <authorList>
            <person name="Kim W."/>
            <person name="Song I."/>
            <person name="Jeong J.-H."/>
            <person name="Kim D."/>
            <person name="Kim S."/>
            <person name="Ryu S."/>
            <person name="Song J.Y."/>
            <person name="Lee S.K."/>
        </authorList>
    </citation>
    <scope>NUCLEOTIDE SEQUENCE [LARGE SCALE GENOMIC DNA]</scope>
    <source>
        <tissue evidence="1">Muscle</tissue>
    </source>
</reference>
<evidence type="ECO:0000313" key="2">
    <source>
        <dbReference type="Proteomes" id="UP000314294"/>
    </source>
</evidence>
<gene>
    <name evidence="1" type="ORF">EYF80_022240</name>
</gene>
<accession>A0A4Z2HP65</accession>
<evidence type="ECO:0000313" key="1">
    <source>
        <dbReference type="EMBL" id="TNN67567.1"/>
    </source>
</evidence>
<organism evidence="1 2">
    <name type="scientific">Liparis tanakae</name>
    <name type="common">Tanaka's snailfish</name>
    <dbReference type="NCBI Taxonomy" id="230148"/>
    <lineage>
        <taxon>Eukaryota</taxon>
        <taxon>Metazoa</taxon>
        <taxon>Chordata</taxon>
        <taxon>Craniata</taxon>
        <taxon>Vertebrata</taxon>
        <taxon>Euteleostomi</taxon>
        <taxon>Actinopterygii</taxon>
        <taxon>Neopterygii</taxon>
        <taxon>Teleostei</taxon>
        <taxon>Neoteleostei</taxon>
        <taxon>Acanthomorphata</taxon>
        <taxon>Eupercaria</taxon>
        <taxon>Perciformes</taxon>
        <taxon>Cottioidei</taxon>
        <taxon>Cottales</taxon>
        <taxon>Liparidae</taxon>
        <taxon>Liparis</taxon>
    </lineage>
</organism>
<protein>
    <submittedName>
        <fullName evidence="1">Uncharacterized protein</fullName>
    </submittedName>
</protein>
<proteinExistence type="predicted"/>
<sequence>MDKIKRRKGQRTFCDGIDAQVDERQVLVTVLLPLDLQAARQQVNVTTRPNEYKLERNEYKLERDPYDLVPEDSPQRLVQGRLLLRLAVNTRDEPMFTLRPVLIRVYRAASQVTASDSDCVGPFTFGTL</sequence>
<keyword evidence="2" id="KW-1185">Reference proteome</keyword>
<comment type="caution">
    <text evidence="1">The sequence shown here is derived from an EMBL/GenBank/DDBJ whole genome shotgun (WGS) entry which is preliminary data.</text>
</comment>
<dbReference type="AlphaFoldDB" id="A0A4Z2HP65"/>
<dbReference type="EMBL" id="SRLO01000202">
    <property type="protein sequence ID" value="TNN67567.1"/>
    <property type="molecule type" value="Genomic_DNA"/>
</dbReference>
<name>A0A4Z2HP65_9TELE</name>